<keyword evidence="10" id="KW-0460">Magnesium</keyword>
<feature type="binding site" evidence="10">
    <location>
        <position position="14"/>
    </location>
    <ligand>
        <name>Mg(2+)</name>
        <dbReference type="ChEBI" id="CHEBI:18420"/>
    </ligand>
</feature>
<dbReference type="NCBIfam" id="TIGR01656">
    <property type="entry name" value="Histidinol-ppas"/>
    <property type="match status" value="1"/>
</dbReference>
<dbReference type="GO" id="GO:0005737">
    <property type="term" value="C:cytoplasm"/>
    <property type="evidence" value="ECO:0007669"/>
    <property type="project" value="UniProtKB-SubCell"/>
</dbReference>
<feature type="binding site" evidence="10">
    <location>
        <position position="93"/>
    </location>
    <ligand>
        <name>Zn(2+)</name>
        <dbReference type="ChEBI" id="CHEBI:29105"/>
    </ligand>
</feature>
<keyword evidence="12" id="KW-1185">Reference proteome</keyword>
<reference evidence="11 12" key="1">
    <citation type="submission" date="2013-11" db="EMBL/GenBank/DDBJ databases">
        <title>Metagenomic analysis of a methanogenic consortium involved in long chain n-alkane degradation.</title>
        <authorList>
            <person name="Davidova I.A."/>
            <person name="Callaghan A.V."/>
            <person name="Wawrik B."/>
            <person name="Pruitt S."/>
            <person name="Marks C."/>
            <person name="Duncan K.E."/>
            <person name="Suflita J.M."/>
        </authorList>
    </citation>
    <scope>NUCLEOTIDE SEQUENCE [LARGE SCALE GENOMIC DNA]</scope>
    <source>
        <strain evidence="11 12">SPR</strain>
    </source>
</reference>
<evidence type="ECO:0000256" key="9">
    <source>
        <dbReference type="PIRSR" id="PIRSR004682-3"/>
    </source>
</evidence>
<dbReference type="GO" id="GO:0046872">
    <property type="term" value="F:metal ion binding"/>
    <property type="evidence" value="ECO:0007669"/>
    <property type="project" value="UniProtKB-KW"/>
</dbReference>
<dbReference type="GO" id="GO:0005975">
    <property type="term" value="P:carbohydrate metabolic process"/>
    <property type="evidence" value="ECO:0007669"/>
    <property type="project" value="InterPro"/>
</dbReference>
<dbReference type="InterPro" id="IPR023214">
    <property type="entry name" value="HAD_sf"/>
</dbReference>
<dbReference type="InterPro" id="IPR004446">
    <property type="entry name" value="Heptose_bisP_phosphatase"/>
</dbReference>
<evidence type="ECO:0000256" key="2">
    <source>
        <dbReference type="ARBA" id="ARBA00022490"/>
    </source>
</evidence>
<evidence type="ECO:0000313" key="12">
    <source>
        <dbReference type="Proteomes" id="UP000032233"/>
    </source>
</evidence>
<dbReference type="NCBIfam" id="TIGR01662">
    <property type="entry name" value="HAD-SF-IIIA"/>
    <property type="match status" value="1"/>
</dbReference>
<comment type="similarity">
    <text evidence="7">Belongs to the gmhB family.</text>
</comment>
<sequence>MSNPKRPAVFLDRDGTINREVNFLHRVEDLNLLPQVPEALIKLKQAGFALVVVTNQSGVARGIYGMEEVGQVHRALDEMLAQKGASLDAYYVCPHHPKEGKVPRFSKVCGCRKPLPGLLLRAAEDMGLDLGSSYMIGDRKRDVAAGLAAGCTSLMVTTGQDDGPAEDPSHTPDFVAHGLLQAAEWIIAHKKAKERA</sequence>
<comment type="cofactor">
    <cofactor evidence="10">
        <name>Mg(2+)</name>
        <dbReference type="ChEBI" id="CHEBI:18420"/>
    </cofactor>
</comment>
<dbReference type="PIRSF" id="PIRSF004682">
    <property type="entry name" value="GmhB"/>
    <property type="match status" value="1"/>
</dbReference>
<dbReference type="InterPro" id="IPR006543">
    <property type="entry name" value="Histidinol-phos"/>
</dbReference>
<dbReference type="PANTHER" id="PTHR42891:SF1">
    <property type="entry name" value="D-GLYCERO-BETA-D-MANNO-HEPTOSE-1,7-BISPHOSPHATE 7-PHOSPHATASE"/>
    <property type="match status" value="1"/>
</dbReference>
<dbReference type="AlphaFoldDB" id="A0A0D2JTR4"/>
<dbReference type="EC" id="3.1.3.-" evidence="7"/>
<feature type="binding site" evidence="10">
    <location>
        <position position="12"/>
    </location>
    <ligand>
        <name>Mg(2+)</name>
        <dbReference type="ChEBI" id="CHEBI:18420"/>
    </ligand>
</feature>
<dbReference type="RefSeq" id="WP_044349981.1">
    <property type="nucleotide sequence ID" value="NZ_AZAC01000021.1"/>
</dbReference>
<keyword evidence="2 7" id="KW-0963">Cytoplasm</keyword>
<comment type="caution">
    <text evidence="11">The sequence shown here is derived from an EMBL/GenBank/DDBJ whole genome shotgun (WGS) entry which is preliminary data.</text>
</comment>
<comment type="cofactor">
    <cofactor evidence="10">
        <name>Zn(2+)</name>
        <dbReference type="ChEBI" id="CHEBI:29105"/>
    </cofactor>
</comment>
<dbReference type="CDD" id="cd07503">
    <property type="entry name" value="HAD_HisB-N"/>
    <property type="match status" value="1"/>
</dbReference>
<dbReference type="PANTHER" id="PTHR42891">
    <property type="entry name" value="D-GLYCERO-BETA-D-MANNO-HEPTOSE-1,7-BISPHOSPHATE 7-PHOSPHATASE"/>
    <property type="match status" value="1"/>
</dbReference>
<feature type="binding site" evidence="10">
    <location>
        <position position="138"/>
    </location>
    <ligand>
        <name>Mg(2+)</name>
        <dbReference type="ChEBI" id="CHEBI:18420"/>
    </ligand>
</feature>
<dbReference type="Proteomes" id="UP000032233">
    <property type="component" value="Unassembled WGS sequence"/>
</dbReference>
<dbReference type="Gene3D" id="3.40.50.1000">
    <property type="entry name" value="HAD superfamily/HAD-like"/>
    <property type="match status" value="1"/>
</dbReference>
<gene>
    <name evidence="11" type="ORF">X474_16515</name>
</gene>
<dbReference type="InParanoid" id="A0A0D2JTR4"/>
<dbReference type="EMBL" id="AZAC01000021">
    <property type="protein sequence ID" value="KIX12890.1"/>
    <property type="molecule type" value="Genomic_DNA"/>
</dbReference>
<evidence type="ECO:0000256" key="5">
    <source>
        <dbReference type="ARBA" id="ARBA00023277"/>
    </source>
</evidence>
<dbReference type="SUPFAM" id="SSF56784">
    <property type="entry name" value="HAD-like"/>
    <property type="match status" value="1"/>
</dbReference>
<evidence type="ECO:0000256" key="10">
    <source>
        <dbReference type="PIRSR" id="PIRSR004682-4"/>
    </source>
</evidence>
<feature type="binding site" evidence="10">
    <location>
        <position position="95"/>
    </location>
    <ligand>
        <name>Zn(2+)</name>
        <dbReference type="ChEBI" id="CHEBI:29105"/>
    </ligand>
</feature>
<organism evidence="11 12">
    <name type="scientific">Dethiosulfatarculus sandiegensis</name>
    <dbReference type="NCBI Taxonomy" id="1429043"/>
    <lineage>
        <taxon>Bacteria</taxon>
        <taxon>Pseudomonadati</taxon>
        <taxon>Thermodesulfobacteriota</taxon>
        <taxon>Desulfarculia</taxon>
        <taxon>Desulfarculales</taxon>
        <taxon>Desulfarculaceae</taxon>
        <taxon>Dethiosulfatarculus</taxon>
    </lineage>
</organism>
<feature type="site" description="Stabilizes the phosphoryl group" evidence="9">
    <location>
        <position position="54"/>
    </location>
</feature>
<keyword evidence="3 10" id="KW-0479">Metal-binding</keyword>
<proteinExistence type="inferred from homology"/>
<keyword evidence="4 7" id="KW-0378">Hydrolase</keyword>
<dbReference type="Pfam" id="PF13242">
    <property type="entry name" value="Hydrolase_like"/>
    <property type="match status" value="1"/>
</dbReference>
<feature type="binding site" evidence="10">
    <location>
        <position position="111"/>
    </location>
    <ligand>
        <name>Zn(2+)</name>
        <dbReference type="ChEBI" id="CHEBI:29105"/>
    </ligand>
</feature>
<protein>
    <recommendedName>
        <fullName evidence="6 7">D,D-heptose 1,7-bisphosphate phosphatase</fullName>
        <ecNumber evidence="7">3.1.3.-</ecNumber>
    </recommendedName>
</protein>
<evidence type="ECO:0000256" key="7">
    <source>
        <dbReference type="PIRNR" id="PIRNR004682"/>
    </source>
</evidence>
<feature type="active site" description="Proton donor" evidence="8">
    <location>
        <position position="14"/>
    </location>
</feature>
<dbReference type="PATRIC" id="fig|1429043.3.peg.3501"/>
<feature type="active site" description="Nucleophile" evidence="8">
    <location>
        <position position="12"/>
    </location>
</feature>
<dbReference type="InterPro" id="IPR036412">
    <property type="entry name" value="HAD-like_sf"/>
</dbReference>
<feature type="site" description="Stabilizes the phosphoryl group" evidence="9">
    <location>
        <position position="113"/>
    </location>
</feature>
<keyword evidence="10" id="KW-0862">Zinc</keyword>
<feature type="site" description="Contributes to substrate recognition" evidence="9">
    <location>
        <position position="112"/>
    </location>
</feature>
<evidence type="ECO:0000256" key="3">
    <source>
        <dbReference type="ARBA" id="ARBA00022723"/>
    </source>
</evidence>
<dbReference type="InterPro" id="IPR006549">
    <property type="entry name" value="HAD-SF_hydro_IIIA"/>
</dbReference>
<dbReference type="OrthoDB" id="9814110at2"/>
<evidence type="ECO:0000256" key="6">
    <source>
        <dbReference type="ARBA" id="ARBA00031828"/>
    </source>
</evidence>
<comment type="subcellular location">
    <subcellularLocation>
        <location evidence="1 7">Cytoplasm</location>
    </subcellularLocation>
</comment>
<dbReference type="GO" id="GO:0016791">
    <property type="term" value="F:phosphatase activity"/>
    <property type="evidence" value="ECO:0007669"/>
    <property type="project" value="InterPro"/>
</dbReference>
<dbReference type="FunCoup" id="A0A0D2JTR4">
    <property type="interactions" value="208"/>
</dbReference>
<feature type="binding site" evidence="10">
    <location>
        <position position="109"/>
    </location>
    <ligand>
        <name>Zn(2+)</name>
        <dbReference type="ChEBI" id="CHEBI:29105"/>
    </ligand>
</feature>
<name>A0A0D2JTR4_9BACT</name>
<evidence type="ECO:0000256" key="1">
    <source>
        <dbReference type="ARBA" id="ARBA00004496"/>
    </source>
</evidence>
<dbReference type="STRING" id="1429043.X474_16515"/>
<keyword evidence="5 7" id="KW-0119">Carbohydrate metabolism</keyword>
<accession>A0A0D2JTR4</accession>
<evidence type="ECO:0000256" key="4">
    <source>
        <dbReference type="ARBA" id="ARBA00022801"/>
    </source>
</evidence>
<evidence type="ECO:0000313" key="11">
    <source>
        <dbReference type="EMBL" id="KIX12890.1"/>
    </source>
</evidence>
<evidence type="ECO:0000256" key="8">
    <source>
        <dbReference type="PIRSR" id="PIRSR004682-1"/>
    </source>
</evidence>